<dbReference type="RefSeq" id="WP_341601951.1">
    <property type="nucleotide sequence ID" value="NZ_JBAKAW010000004.1"/>
</dbReference>
<dbReference type="Proteomes" id="UP001371391">
    <property type="component" value="Unassembled WGS sequence"/>
</dbReference>
<dbReference type="EMBL" id="JBAKAW010000004">
    <property type="protein sequence ID" value="MEL0654533.1"/>
    <property type="molecule type" value="Genomic_DNA"/>
</dbReference>
<keyword evidence="2" id="KW-1185">Reference proteome</keyword>
<comment type="caution">
    <text evidence="1">The sequence shown here is derived from an EMBL/GenBank/DDBJ whole genome shotgun (WGS) entry which is preliminary data.</text>
</comment>
<sequence length="40" mass="4692">MLTTLKIPDMEQLNNENFALLSTRFSYLKVDHLINRIGIK</sequence>
<name>A0ABU9GYE1_9GAMM</name>
<reference evidence="1 2" key="1">
    <citation type="submission" date="2024-02" db="EMBL/GenBank/DDBJ databases">
        <title>Bacteria isolated from the canopy kelp, Nereocystis luetkeana.</title>
        <authorList>
            <person name="Pfister C.A."/>
            <person name="Younker I.T."/>
            <person name="Light S.H."/>
        </authorList>
    </citation>
    <scope>NUCLEOTIDE SEQUENCE [LARGE SCALE GENOMIC DNA]</scope>
    <source>
        <strain evidence="1 2">TI.1.03</strain>
    </source>
</reference>
<gene>
    <name evidence="1" type="ORF">V6257_05815</name>
</gene>
<organism evidence="1 2">
    <name type="scientific">Pseudoalteromonas issachenkonii</name>
    <dbReference type="NCBI Taxonomy" id="152297"/>
    <lineage>
        <taxon>Bacteria</taxon>
        <taxon>Pseudomonadati</taxon>
        <taxon>Pseudomonadota</taxon>
        <taxon>Gammaproteobacteria</taxon>
        <taxon>Alteromonadales</taxon>
        <taxon>Pseudoalteromonadaceae</taxon>
        <taxon>Pseudoalteromonas</taxon>
    </lineage>
</organism>
<proteinExistence type="predicted"/>
<protein>
    <submittedName>
        <fullName evidence="1">Uncharacterized protein</fullName>
    </submittedName>
</protein>
<evidence type="ECO:0000313" key="2">
    <source>
        <dbReference type="Proteomes" id="UP001371391"/>
    </source>
</evidence>
<accession>A0ABU9GYE1</accession>
<evidence type="ECO:0000313" key="1">
    <source>
        <dbReference type="EMBL" id="MEL0654533.1"/>
    </source>
</evidence>